<keyword evidence="2" id="KW-1185">Reference proteome</keyword>
<evidence type="ECO:0000313" key="2">
    <source>
        <dbReference type="Proteomes" id="UP001189429"/>
    </source>
</evidence>
<name>A0ABN9ST28_9DINO</name>
<gene>
    <name evidence="1" type="ORF">PCOR1329_LOCUS32360</name>
</gene>
<dbReference type="InterPro" id="IPR013320">
    <property type="entry name" value="ConA-like_dom_sf"/>
</dbReference>
<sequence length="329" mass="34852">IHLCVPGPLHSSHAGLVFEASPFEVERTSWAPLNPHGAVRRKVRVGGRRSTCIDARPQGGQSRWAAPAMWAASCQGGPRVRPEVAVAPLEVSAPLGKVLASEPPAAPCDCEEGPVVEHPAPLPGKNPFNLSQNFVGRLGGAFSFMCTLTMEGIDSWTRVFDFSLQADEDSITAGAIDLTNHLHFTVFRGKKPISVRVDNFFELGKEFTMLCTVSDAGHMRVFKDGVLVGENPDGLAPLCMERPRMFVGGHFQYHNQSFRGSISGVKVWNREVLPEPAPAAAPACAEGGALGAEAAGGGCGGAHGREVAREAAREMVGSLRDASLIAGAQ</sequence>
<dbReference type="SUPFAM" id="SSF49899">
    <property type="entry name" value="Concanavalin A-like lectins/glucanases"/>
    <property type="match status" value="1"/>
</dbReference>
<feature type="non-terminal residue" evidence="1">
    <location>
        <position position="1"/>
    </location>
</feature>
<dbReference type="EMBL" id="CAUYUJ010013091">
    <property type="protein sequence ID" value="CAK0835459.1"/>
    <property type="molecule type" value="Genomic_DNA"/>
</dbReference>
<dbReference type="Proteomes" id="UP001189429">
    <property type="component" value="Unassembled WGS sequence"/>
</dbReference>
<dbReference type="Gene3D" id="2.60.120.200">
    <property type="match status" value="1"/>
</dbReference>
<reference evidence="1" key="1">
    <citation type="submission" date="2023-10" db="EMBL/GenBank/DDBJ databases">
        <authorList>
            <person name="Chen Y."/>
            <person name="Shah S."/>
            <person name="Dougan E. K."/>
            <person name="Thang M."/>
            <person name="Chan C."/>
        </authorList>
    </citation>
    <scope>NUCLEOTIDE SEQUENCE [LARGE SCALE GENOMIC DNA]</scope>
</reference>
<organism evidence="1 2">
    <name type="scientific">Prorocentrum cordatum</name>
    <dbReference type="NCBI Taxonomy" id="2364126"/>
    <lineage>
        <taxon>Eukaryota</taxon>
        <taxon>Sar</taxon>
        <taxon>Alveolata</taxon>
        <taxon>Dinophyceae</taxon>
        <taxon>Prorocentrales</taxon>
        <taxon>Prorocentraceae</taxon>
        <taxon>Prorocentrum</taxon>
    </lineage>
</organism>
<evidence type="ECO:0000313" key="1">
    <source>
        <dbReference type="EMBL" id="CAK0835459.1"/>
    </source>
</evidence>
<accession>A0ABN9ST28</accession>
<comment type="caution">
    <text evidence="1">The sequence shown here is derived from an EMBL/GenBank/DDBJ whole genome shotgun (WGS) entry which is preliminary data.</text>
</comment>
<dbReference type="Pfam" id="PF13385">
    <property type="entry name" value="Laminin_G_3"/>
    <property type="match status" value="1"/>
</dbReference>
<proteinExistence type="predicted"/>
<protein>
    <submittedName>
        <fullName evidence="1">Uncharacterized protein</fullName>
    </submittedName>
</protein>